<evidence type="ECO:0000259" key="5">
    <source>
        <dbReference type="PROSITE" id="PS50043"/>
    </source>
</evidence>
<keyword evidence="2" id="KW-0238">DNA-binding</keyword>
<evidence type="ECO:0000313" key="9">
    <source>
        <dbReference type="Proteomes" id="UP000270112"/>
    </source>
</evidence>
<dbReference type="Proteomes" id="UP000253817">
    <property type="component" value="Unassembled WGS sequence"/>
</dbReference>
<feature type="transmembrane region" description="Helical" evidence="4">
    <location>
        <begin position="173"/>
        <end position="194"/>
    </location>
</feature>
<feature type="transmembrane region" description="Helical" evidence="4">
    <location>
        <begin position="42"/>
        <end position="61"/>
    </location>
</feature>
<dbReference type="EMBL" id="PPTT01000033">
    <property type="protein sequence ID" value="RDB66035.1"/>
    <property type="molecule type" value="Genomic_DNA"/>
</dbReference>
<dbReference type="CDD" id="cd06170">
    <property type="entry name" value="LuxR_C_like"/>
    <property type="match status" value="1"/>
</dbReference>
<dbReference type="SMART" id="SM00421">
    <property type="entry name" value="HTH_LUXR"/>
    <property type="match status" value="1"/>
</dbReference>
<protein>
    <recommendedName>
        <fullName evidence="5">HTH luxR-type domain-containing protein</fullName>
    </recommendedName>
</protein>
<dbReference type="InterPro" id="IPR016032">
    <property type="entry name" value="Sig_transdc_resp-reg_C-effctor"/>
</dbReference>
<feature type="transmembrane region" description="Helical" evidence="4">
    <location>
        <begin position="143"/>
        <end position="166"/>
    </location>
</feature>
<evidence type="ECO:0000256" key="1">
    <source>
        <dbReference type="ARBA" id="ARBA00023015"/>
    </source>
</evidence>
<name>A0A3N0IVB5_9ACTN</name>
<feature type="transmembrane region" description="Helical" evidence="4">
    <location>
        <begin position="200"/>
        <end position="223"/>
    </location>
</feature>
<proteinExistence type="predicted"/>
<dbReference type="GO" id="GO:0003677">
    <property type="term" value="F:DNA binding"/>
    <property type="evidence" value="ECO:0007669"/>
    <property type="project" value="UniProtKB-KW"/>
</dbReference>
<feature type="transmembrane region" description="Helical" evidence="4">
    <location>
        <begin position="395"/>
        <end position="415"/>
    </location>
</feature>
<organism evidence="7 9">
    <name type="scientific">Eggerthella sinensis</name>
    <dbReference type="NCBI Taxonomy" id="242230"/>
    <lineage>
        <taxon>Bacteria</taxon>
        <taxon>Bacillati</taxon>
        <taxon>Actinomycetota</taxon>
        <taxon>Coriobacteriia</taxon>
        <taxon>Eggerthellales</taxon>
        <taxon>Eggerthellaceae</taxon>
        <taxon>Eggerthella</taxon>
    </lineage>
</organism>
<feature type="transmembrane region" description="Helical" evidence="4">
    <location>
        <begin position="364"/>
        <end position="389"/>
    </location>
</feature>
<dbReference type="InterPro" id="IPR036388">
    <property type="entry name" value="WH-like_DNA-bd_sf"/>
</dbReference>
<dbReference type="Gene3D" id="1.10.10.10">
    <property type="entry name" value="Winged helix-like DNA-binding domain superfamily/Winged helix DNA-binding domain"/>
    <property type="match status" value="1"/>
</dbReference>
<feature type="transmembrane region" description="Helical" evidence="4">
    <location>
        <begin position="119"/>
        <end position="137"/>
    </location>
</feature>
<gene>
    <name evidence="6" type="ORF">C1876_14950</name>
    <name evidence="7" type="ORF">DMP09_12025</name>
</gene>
<accession>A0A3N0IVB5</accession>
<reference evidence="7" key="3">
    <citation type="journal article" date="2019" name="Microbiol. Resour. Announc.">
        <title>Draft Genome Sequences of Type Strains of Gordonibacter faecihominis, Paraeggerthella hongkongensis, Parvibacter caecicola,Slackia equolifaciens, Slackia faecicanis, and Slackia isoflavoniconvertens.</title>
        <authorList>
            <person name="Danylec N."/>
            <person name="Stoll D.A."/>
            <person name="Dotsch A."/>
            <person name="Huch M."/>
        </authorList>
    </citation>
    <scope>NUCLEOTIDE SEQUENCE</scope>
    <source>
        <strain evidence="7">DSM 16107</strain>
    </source>
</reference>
<dbReference type="Proteomes" id="UP000270112">
    <property type="component" value="Unassembled WGS sequence"/>
</dbReference>
<dbReference type="InterPro" id="IPR000792">
    <property type="entry name" value="Tscrpt_reg_LuxR_C"/>
</dbReference>
<keyword evidence="8" id="KW-1185">Reference proteome</keyword>
<feature type="domain" description="HTH luxR-type" evidence="5">
    <location>
        <begin position="463"/>
        <end position="528"/>
    </location>
</feature>
<dbReference type="AlphaFoldDB" id="A0A3N0IVB5"/>
<feature type="transmembrane region" description="Helical" evidence="4">
    <location>
        <begin position="332"/>
        <end position="352"/>
    </location>
</feature>
<dbReference type="EMBL" id="QICC01000056">
    <property type="protein sequence ID" value="RNM40944.1"/>
    <property type="molecule type" value="Genomic_DNA"/>
</dbReference>
<dbReference type="SUPFAM" id="SSF46894">
    <property type="entry name" value="C-terminal effector domain of the bipartite response regulators"/>
    <property type="match status" value="1"/>
</dbReference>
<evidence type="ECO:0000256" key="4">
    <source>
        <dbReference type="SAM" id="Phobius"/>
    </source>
</evidence>
<feature type="transmembrane region" description="Helical" evidence="4">
    <location>
        <begin position="244"/>
        <end position="264"/>
    </location>
</feature>
<evidence type="ECO:0000313" key="7">
    <source>
        <dbReference type="EMBL" id="RNM40944.1"/>
    </source>
</evidence>
<reference evidence="9" key="2">
    <citation type="submission" date="2018-05" db="EMBL/GenBank/DDBJ databases">
        <title>Genome Sequencing of selected type strains of the family Eggerthellaceae.</title>
        <authorList>
            <person name="Danylec N."/>
            <person name="Stoll D.A."/>
            <person name="Doetsch A."/>
            <person name="Huch M."/>
        </authorList>
    </citation>
    <scope>NUCLEOTIDE SEQUENCE [LARGE SCALE GENOMIC DNA]</scope>
    <source>
        <strain evidence="9">DSM 16107</strain>
    </source>
</reference>
<keyword evidence="1" id="KW-0805">Transcription regulation</keyword>
<dbReference type="PANTHER" id="PTHR44688:SF16">
    <property type="entry name" value="DNA-BINDING TRANSCRIPTIONAL ACTIVATOR DEVR_DOSR"/>
    <property type="match status" value="1"/>
</dbReference>
<dbReference type="PROSITE" id="PS50043">
    <property type="entry name" value="HTH_LUXR_2"/>
    <property type="match status" value="1"/>
</dbReference>
<feature type="transmembrane region" description="Helical" evidence="4">
    <location>
        <begin position="81"/>
        <end position="98"/>
    </location>
</feature>
<keyword evidence="4" id="KW-0472">Membrane</keyword>
<keyword evidence="4" id="KW-0812">Transmembrane</keyword>
<dbReference type="Pfam" id="PF00196">
    <property type="entry name" value="GerE"/>
    <property type="match status" value="1"/>
</dbReference>
<evidence type="ECO:0000313" key="8">
    <source>
        <dbReference type="Proteomes" id="UP000253817"/>
    </source>
</evidence>
<reference evidence="6 8" key="1">
    <citation type="journal article" date="2018" name="Elife">
        <title>Discovery and characterization of a prevalent human gut bacterial enzyme sufficient for the inactivation of a family of plant toxins.</title>
        <authorList>
            <person name="Koppel N."/>
            <person name="Bisanz J.E."/>
            <person name="Pandelia M.E."/>
            <person name="Turnbaugh P.J."/>
            <person name="Balskus E.P."/>
        </authorList>
    </citation>
    <scope>NUCLEOTIDE SEQUENCE [LARGE SCALE GENOMIC DNA]</scope>
    <source>
        <strain evidence="6 8">DSM 16107</strain>
    </source>
</reference>
<evidence type="ECO:0000256" key="3">
    <source>
        <dbReference type="ARBA" id="ARBA00023163"/>
    </source>
</evidence>
<comment type="caution">
    <text evidence="7">The sequence shown here is derived from an EMBL/GenBank/DDBJ whole genome shotgun (WGS) entry which is preliminary data.</text>
</comment>
<keyword evidence="3" id="KW-0804">Transcription</keyword>
<dbReference type="GO" id="GO:0006355">
    <property type="term" value="P:regulation of DNA-templated transcription"/>
    <property type="evidence" value="ECO:0007669"/>
    <property type="project" value="InterPro"/>
</dbReference>
<dbReference type="PRINTS" id="PR00038">
    <property type="entry name" value="HTHLUXR"/>
</dbReference>
<dbReference type="PANTHER" id="PTHR44688">
    <property type="entry name" value="DNA-BINDING TRANSCRIPTIONAL ACTIVATOR DEVR_DOSR"/>
    <property type="match status" value="1"/>
</dbReference>
<evidence type="ECO:0000313" key="6">
    <source>
        <dbReference type="EMBL" id="RDB66035.1"/>
    </source>
</evidence>
<sequence>MMVFGDGTGRSKRRGGTSIMEIKLPRLKVEVSEDDRFSLGKLSLPLIVGFGVHWAWVYLTMFNGGSLFFWNSGDPGSSASVFYLASLVFLVLSLFTYGTCSRMLRRLLFTPHRRALSRFIGAFLAGGGTLLVCAADVETSLGFAAIIAGGAATGIGSAVLLMSFGVSFGQCDIATIVTSTALSLVVGIVVFALVSNLDLLSPLNAVVTALLPFVECWCLYLCSSVLVDKLEFAAVTLKVKKVPFALRICAPSLLFGFALGSIRGQAIADMHLVGDLGVQVACISVAALAACALMIAVMLVQHQHLNFMFRTLLPLIAVALVAVYFIDDVTPLTTFAFLLCYLLFEGAMWVSYGDITQRFRLTSFIVYGFGRGSLALGTLVGALAAAHIAELGSALGSPSTMIVTLACIVVGFGTLPRGSEIRAVVIGESDNPVREMVERAQSPDAPVPPEKARAGRFKRACEQVANRYLLSKKETEVLFLLAKGRNAAYIQEQLYISEGTARTHMRHIYKKLDIHTQQELMNLVETANGE</sequence>
<evidence type="ECO:0000256" key="2">
    <source>
        <dbReference type="ARBA" id="ARBA00023125"/>
    </source>
</evidence>
<keyword evidence="4" id="KW-1133">Transmembrane helix</keyword>
<feature type="transmembrane region" description="Helical" evidence="4">
    <location>
        <begin position="276"/>
        <end position="300"/>
    </location>
</feature>
<feature type="transmembrane region" description="Helical" evidence="4">
    <location>
        <begin position="307"/>
        <end position="326"/>
    </location>
</feature>